<dbReference type="PANTHER" id="PTHR43245">
    <property type="entry name" value="BIFUNCTIONAL POLYMYXIN RESISTANCE PROTEIN ARNA"/>
    <property type="match status" value="1"/>
</dbReference>
<dbReference type="InterPro" id="IPR036291">
    <property type="entry name" value="NAD(P)-bd_dom_sf"/>
</dbReference>
<dbReference type="InterPro" id="IPR001509">
    <property type="entry name" value="Epimerase_deHydtase"/>
</dbReference>
<proteinExistence type="predicted"/>
<sequence length="297" mass="33450">MAKVLVIGGTRFFGKNLVELLLHRGNDVTLLTRGQTNDPFGDNIQRLVADRTDESALQQAIGDQRYDIVYDNICYTPREALAACRIFSGKTERYIVTSSLSVYSFGSEPLRESDVDTAHMAINHDADATFDYAEGKRQVEAVFLQQNDFSAAAVRFPIVLGPNDYTKRLHFHVGRVLRGQTIVIPNPDAKMNFIHEEEAARFLYWLGVDSELTGPVNARSEEEITLVALMNEIERQTGCRAVVKSKGEESDQSPFGVPDSWIMDTSLAFHEGFRFYRLSEWLPELISYVAAEEKGEQ</sequence>
<feature type="domain" description="NAD-dependent epimerase/dehydratase" evidence="1">
    <location>
        <begin position="4"/>
        <end position="206"/>
    </location>
</feature>
<dbReference type="Gene3D" id="3.40.50.720">
    <property type="entry name" value="NAD(P)-binding Rossmann-like Domain"/>
    <property type="match status" value="1"/>
</dbReference>
<evidence type="ECO:0000313" key="3">
    <source>
        <dbReference type="Proteomes" id="UP001185028"/>
    </source>
</evidence>
<reference evidence="2 3" key="1">
    <citation type="submission" date="2023-07" db="EMBL/GenBank/DDBJ databases">
        <title>Genomic Encyclopedia of Type Strains, Phase IV (KMG-IV): sequencing the most valuable type-strain genomes for metagenomic binning, comparative biology and taxonomic classification.</title>
        <authorList>
            <person name="Goeker M."/>
        </authorList>
    </citation>
    <scope>NUCLEOTIDE SEQUENCE [LARGE SCALE GENOMIC DNA]</scope>
    <source>
        <strain evidence="2 3">DSM 22170</strain>
    </source>
</reference>
<dbReference type="PANTHER" id="PTHR43245:SF13">
    <property type="entry name" value="UDP-D-APIOSE_UDP-D-XYLOSE SYNTHASE 2"/>
    <property type="match status" value="1"/>
</dbReference>
<dbReference type="SUPFAM" id="SSF51735">
    <property type="entry name" value="NAD(P)-binding Rossmann-fold domains"/>
    <property type="match status" value="1"/>
</dbReference>
<protein>
    <submittedName>
        <fullName evidence="2">Nucleoside-diphosphate-sugar epimerase</fullName>
    </submittedName>
</protein>
<comment type="caution">
    <text evidence="2">The sequence shown here is derived from an EMBL/GenBank/DDBJ whole genome shotgun (WGS) entry which is preliminary data.</text>
</comment>
<keyword evidence="3" id="KW-1185">Reference proteome</keyword>
<evidence type="ECO:0000259" key="1">
    <source>
        <dbReference type="Pfam" id="PF01370"/>
    </source>
</evidence>
<dbReference type="Proteomes" id="UP001185028">
    <property type="component" value="Unassembled WGS sequence"/>
</dbReference>
<name>A0ABU1IV25_9BACL</name>
<accession>A0ABU1IV25</accession>
<gene>
    <name evidence="2" type="ORF">JOC58_000396</name>
</gene>
<dbReference type="InterPro" id="IPR050177">
    <property type="entry name" value="Lipid_A_modif_metabolic_enz"/>
</dbReference>
<dbReference type="Pfam" id="PF01370">
    <property type="entry name" value="Epimerase"/>
    <property type="match status" value="1"/>
</dbReference>
<dbReference type="RefSeq" id="WP_188774962.1">
    <property type="nucleotide sequence ID" value="NZ_BMMB01000003.1"/>
</dbReference>
<organism evidence="2 3">
    <name type="scientific">Paenibacillus hunanensis</name>
    <dbReference type="NCBI Taxonomy" id="539262"/>
    <lineage>
        <taxon>Bacteria</taxon>
        <taxon>Bacillati</taxon>
        <taxon>Bacillota</taxon>
        <taxon>Bacilli</taxon>
        <taxon>Bacillales</taxon>
        <taxon>Paenibacillaceae</taxon>
        <taxon>Paenibacillus</taxon>
    </lineage>
</organism>
<dbReference type="EMBL" id="JAVDQH010000001">
    <property type="protein sequence ID" value="MDR6242512.1"/>
    <property type="molecule type" value="Genomic_DNA"/>
</dbReference>
<evidence type="ECO:0000313" key="2">
    <source>
        <dbReference type="EMBL" id="MDR6242512.1"/>
    </source>
</evidence>